<dbReference type="PANTHER" id="PTHR43711">
    <property type="entry name" value="TWO-COMPONENT HISTIDINE KINASE"/>
    <property type="match status" value="1"/>
</dbReference>
<keyword evidence="7" id="KW-0472">Membrane</keyword>
<dbReference type="FunFam" id="3.30.565.10:FF:000006">
    <property type="entry name" value="Sensor histidine kinase WalK"/>
    <property type="match status" value="1"/>
</dbReference>
<dbReference type="GO" id="GO:0000155">
    <property type="term" value="F:phosphorelay sensor kinase activity"/>
    <property type="evidence" value="ECO:0007669"/>
    <property type="project" value="InterPro"/>
</dbReference>
<dbReference type="InterPro" id="IPR005467">
    <property type="entry name" value="His_kinase_dom"/>
</dbReference>
<proteinExistence type="predicted"/>
<reference evidence="10 11" key="1">
    <citation type="journal article" date="2014" name="Nature">
        <title>An environmental bacterial taxon with a large and distinct metabolic repertoire.</title>
        <authorList>
            <person name="Wilson M.C."/>
            <person name="Mori T."/>
            <person name="Ruckert C."/>
            <person name="Uria A.R."/>
            <person name="Helf M.J."/>
            <person name="Takada K."/>
            <person name="Gernert C."/>
            <person name="Steffens U.A."/>
            <person name="Heycke N."/>
            <person name="Schmitt S."/>
            <person name="Rinke C."/>
            <person name="Helfrich E.J."/>
            <person name="Brachmann A.O."/>
            <person name="Gurgui C."/>
            <person name="Wakimoto T."/>
            <person name="Kracht M."/>
            <person name="Crusemann M."/>
            <person name="Hentschel U."/>
            <person name="Abe I."/>
            <person name="Matsunaga S."/>
            <person name="Kalinowski J."/>
            <person name="Takeyama H."/>
            <person name="Piel J."/>
        </authorList>
    </citation>
    <scope>NUCLEOTIDE SEQUENCE [LARGE SCALE GENOMIC DNA]</scope>
    <source>
        <strain evidence="11">TSY1</strain>
    </source>
</reference>
<evidence type="ECO:0000256" key="5">
    <source>
        <dbReference type="ARBA" id="ARBA00022777"/>
    </source>
</evidence>
<dbReference type="InterPro" id="IPR036890">
    <property type="entry name" value="HATPase_C_sf"/>
</dbReference>
<dbReference type="SUPFAM" id="SSF52172">
    <property type="entry name" value="CheY-like"/>
    <property type="match status" value="1"/>
</dbReference>
<dbReference type="InterPro" id="IPR003594">
    <property type="entry name" value="HATPase_dom"/>
</dbReference>
<organism evidence="10 11">
    <name type="scientific">Entotheonella factor</name>
    <dbReference type="NCBI Taxonomy" id="1429438"/>
    <lineage>
        <taxon>Bacteria</taxon>
        <taxon>Pseudomonadati</taxon>
        <taxon>Nitrospinota/Tectimicrobiota group</taxon>
        <taxon>Candidatus Tectimicrobiota</taxon>
        <taxon>Candidatus Entotheonellia</taxon>
        <taxon>Candidatus Entotheonellales</taxon>
        <taxon>Candidatus Entotheonellaceae</taxon>
        <taxon>Candidatus Entotheonella</taxon>
    </lineage>
</organism>
<dbReference type="InterPro" id="IPR050736">
    <property type="entry name" value="Sensor_HK_Regulatory"/>
</dbReference>
<evidence type="ECO:0000256" key="6">
    <source>
        <dbReference type="ARBA" id="ARBA00023012"/>
    </source>
</evidence>
<dbReference type="InterPro" id="IPR011006">
    <property type="entry name" value="CheY-like_superfamily"/>
</dbReference>
<keyword evidence="4" id="KW-0808">Transferase</keyword>
<evidence type="ECO:0000256" key="2">
    <source>
        <dbReference type="ARBA" id="ARBA00012438"/>
    </source>
</evidence>
<dbReference type="PRINTS" id="PR00344">
    <property type="entry name" value="BCTRLSENSOR"/>
</dbReference>
<name>W4LFX2_ENTF1</name>
<dbReference type="SUPFAM" id="SSF55874">
    <property type="entry name" value="ATPase domain of HSP90 chaperone/DNA topoisomerase II/histidine kinase"/>
    <property type="match status" value="1"/>
</dbReference>
<dbReference type="SUPFAM" id="SSF47384">
    <property type="entry name" value="Homodimeric domain of signal transducing histidine kinase"/>
    <property type="match status" value="1"/>
</dbReference>
<dbReference type="InterPro" id="IPR003661">
    <property type="entry name" value="HisK_dim/P_dom"/>
</dbReference>
<accession>W4LFX2</accession>
<feature type="coiled-coil region" evidence="8">
    <location>
        <begin position="111"/>
        <end position="144"/>
    </location>
</feature>
<keyword evidence="5" id="KW-0418">Kinase</keyword>
<dbReference type="Gene3D" id="1.10.287.130">
    <property type="match status" value="1"/>
</dbReference>
<evidence type="ECO:0000256" key="4">
    <source>
        <dbReference type="ARBA" id="ARBA00022679"/>
    </source>
</evidence>
<dbReference type="Gene3D" id="3.30.565.10">
    <property type="entry name" value="Histidine kinase-like ATPase, C-terminal domain"/>
    <property type="match status" value="1"/>
</dbReference>
<dbReference type="EC" id="2.7.13.3" evidence="2"/>
<keyword evidence="8" id="KW-0175">Coiled coil</keyword>
<evidence type="ECO:0000259" key="9">
    <source>
        <dbReference type="PROSITE" id="PS50109"/>
    </source>
</evidence>
<dbReference type="PROSITE" id="PS50109">
    <property type="entry name" value="HIS_KIN"/>
    <property type="match status" value="1"/>
</dbReference>
<dbReference type="Pfam" id="PF02518">
    <property type="entry name" value="HATPase_c"/>
    <property type="match status" value="1"/>
</dbReference>
<comment type="caution">
    <text evidence="10">The sequence shown here is derived from an EMBL/GenBank/DDBJ whole genome shotgun (WGS) entry which is preliminary data.</text>
</comment>
<evidence type="ECO:0000313" key="11">
    <source>
        <dbReference type="Proteomes" id="UP000019141"/>
    </source>
</evidence>
<evidence type="ECO:0000256" key="3">
    <source>
        <dbReference type="ARBA" id="ARBA00022553"/>
    </source>
</evidence>
<keyword evidence="11" id="KW-1185">Reference proteome</keyword>
<evidence type="ECO:0000256" key="1">
    <source>
        <dbReference type="ARBA" id="ARBA00000085"/>
    </source>
</evidence>
<dbReference type="InterPro" id="IPR036097">
    <property type="entry name" value="HisK_dim/P_sf"/>
</dbReference>
<dbReference type="InterPro" id="IPR004358">
    <property type="entry name" value="Sig_transdc_His_kin-like_C"/>
</dbReference>
<comment type="catalytic activity">
    <reaction evidence="1">
        <text>ATP + protein L-histidine = ADP + protein N-phospho-L-histidine.</text>
        <dbReference type="EC" id="2.7.13.3"/>
    </reaction>
</comment>
<sequence length="379" mass="41958">MNRVLLLLGHPGNRRLLETWMEGDYDVVYPGTDAGFNEPFDLAILDASAVASSGEALQAAKQASDPVFLPYLLLAPREQAQWVGRHLGQAVDELLWTPIDPAELQTRIKMLLRLRQQSLALNQHNDELEALLEARRAVEQMKDEFISIASHELRSPLSAIKMYVNMVLDGEVGPLNEEQGQFLQIAEENTERLNQLVNDLLDVSHMTSGRLQCQVREIDLGKEVPQTCANLRVLGDHKHIQTEVMVPPEPVVVLADPDRVEQILTNLLSNAYKYSLEETTVTVCVSHRGEVAQVDIADQGIGISEADQARLLESFFRAETVRNSRISGTGLGLYITRKLVELQAGEIWVESALDKGSTFSWTLPMATAEGEVSGPSTSA</sequence>
<evidence type="ECO:0000256" key="7">
    <source>
        <dbReference type="ARBA" id="ARBA00023136"/>
    </source>
</evidence>
<dbReference type="CDD" id="cd00082">
    <property type="entry name" value="HisKA"/>
    <property type="match status" value="1"/>
</dbReference>
<evidence type="ECO:0000313" key="10">
    <source>
        <dbReference type="EMBL" id="ETW96887.1"/>
    </source>
</evidence>
<gene>
    <name evidence="10" type="ORF">ETSY1_24875</name>
</gene>
<dbReference type="Pfam" id="PF00512">
    <property type="entry name" value="HisKA"/>
    <property type="match status" value="1"/>
</dbReference>
<dbReference type="SMART" id="SM00388">
    <property type="entry name" value="HisKA"/>
    <property type="match status" value="1"/>
</dbReference>
<dbReference type="PANTHER" id="PTHR43711:SF31">
    <property type="entry name" value="HISTIDINE KINASE"/>
    <property type="match status" value="1"/>
</dbReference>
<keyword evidence="6" id="KW-0902">Two-component regulatory system</keyword>
<evidence type="ECO:0000256" key="8">
    <source>
        <dbReference type="SAM" id="Coils"/>
    </source>
</evidence>
<dbReference type="FunFam" id="1.10.287.130:FF:000001">
    <property type="entry name" value="Two-component sensor histidine kinase"/>
    <property type="match status" value="1"/>
</dbReference>
<dbReference type="HOGENOM" id="CLU_000445_114_72_7"/>
<feature type="domain" description="Histidine kinase" evidence="9">
    <location>
        <begin position="148"/>
        <end position="367"/>
    </location>
</feature>
<dbReference type="SMART" id="SM00387">
    <property type="entry name" value="HATPase_c"/>
    <property type="match status" value="1"/>
</dbReference>
<dbReference type="AlphaFoldDB" id="W4LFX2"/>
<dbReference type="EMBL" id="AZHW01000731">
    <property type="protein sequence ID" value="ETW96887.1"/>
    <property type="molecule type" value="Genomic_DNA"/>
</dbReference>
<protein>
    <recommendedName>
        <fullName evidence="2">histidine kinase</fullName>
        <ecNumber evidence="2">2.7.13.3</ecNumber>
    </recommendedName>
</protein>
<dbReference type="Proteomes" id="UP000019141">
    <property type="component" value="Unassembled WGS sequence"/>
</dbReference>
<keyword evidence="3" id="KW-0597">Phosphoprotein</keyword>